<dbReference type="EMBL" id="MUJZ01014670">
    <property type="protein sequence ID" value="OTF81230.1"/>
    <property type="molecule type" value="Genomic_DNA"/>
</dbReference>
<dbReference type="GO" id="GO:0045892">
    <property type="term" value="P:negative regulation of DNA-templated transcription"/>
    <property type="evidence" value="ECO:0007669"/>
    <property type="project" value="InterPro"/>
</dbReference>
<accession>A0A1Y3BJV0</accession>
<dbReference type="Proteomes" id="UP000194236">
    <property type="component" value="Unassembled WGS sequence"/>
</dbReference>
<evidence type="ECO:0000313" key="3">
    <source>
        <dbReference type="Proteomes" id="UP000194236"/>
    </source>
</evidence>
<keyword evidence="3" id="KW-1185">Reference proteome</keyword>
<dbReference type="OrthoDB" id="19740at2759"/>
<dbReference type="InterPro" id="IPR008468">
    <property type="entry name" value="DMAP1"/>
</dbReference>
<comment type="caution">
    <text evidence="2">The sequence shown here is derived from an EMBL/GenBank/DDBJ whole genome shotgun (WGS) entry which is preliminary data.</text>
</comment>
<name>A0A1Y3BJV0_EURMA</name>
<protein>
    <recommendedName>
        <fullName evidence="1">DNA methyltransferase 1-associated 1 domain-containing protein</fullName>
    </recommendedName>
</protein>
<gene>
    <name evidence="2" type="ORF">BLA29_013306</name>
</gene>
<feature type="domain" description="DNA methyltransferase 1-associated 1" evidence="1">
    <location>
        <begin position="1"/>
        <end position="29"/>
    </location>
</feature>
<sequence length="112" mass="12455">MVLLFDLKSALTSLDFELQSLKHQYESNSVQATNEKITQQPVPITPLSAVSLPENLTTTFGSATSHQTNQSPTKIGDISKKISEVIDVTNSTPRKRKAAMEQVNLMRKLRKN</sequence>
<dbReference type="Pfam" id="PF05499">
    <property type="entry name" value="DMAP1"/>
    <property type="match status" value="1"/>
</dbReference>
<evidence type="ECO:0000259" key="1">
    <source>
        <dbReference type="Pfam" id="PF05499"/>
    </source>
</evidence>
<dbReference type="AlphaFoldDB" id="A0A1Y3BJV0"/>
<proteinExistence type="predicted"/>
<reference evidence="2 3" key="1">
    <citation type="submission" date="2017-03" db="EMBL/GenBank/DDBJ databases">
        <title>Genome Survey of Euroglyphus maynei.</title>
        <authorList>
            <person name="Arlian L.G."/>
            <person name="Morgan M.S."/>
            <person name="Rider S.D."/>
        </authorList>
    </citation>
    <scope>NUCLEOTIDE SEQUENCE [LARGE SCALE GENOMIC DNA]</scope>
    <source>
        <strain evidence="2">Arlian Lab</strain>
        <tissue evidence="2">Whole body</tissue>
    </source>
</reference>
<evidence type="ECO:0000313" key="2">
    <source>
        <dbReference type="EMBL" id="OTF81230.1"/>
    </source>
</evidence>
<organism evidence="2 3">
    <name type="scientific">Euroglyphus maynei</name>
    <name type="common">Mayne's house dust mite</name>
    <dbReference type="NCBI Taxonomy" id="6958"/>
    <lineage>
        <taxon>Eukaryota</taxon>
        <taxon>Metazoa</taxon>
        <taxon>Ecdysozoa</taxon>
        <taxon>Arthropoda</taxon>
        <taxon>Chelicerata</taxon>
        <taxon>Arachnida</taxon>
        <taxon>Acari</taxon>
        <taxon>Acariformes</taxon>
        <taxon>Sarcoptiformes</taxon>
        <taxon>Astigmata</taxon>
        <taxon>Psoroptidia</taxon>
        <taxon>Analgoidea</taxon>
        <taxon>Pyroglyphidae</taxon>
        <taxon>Pyroglyphinae</taxon>
        <taxon>Euroglyphus</taxon>
    </lineage>
</organism>
<dbReference type="GO" id="GO:0005634">
    <property type="term" value="C:nucleus"/>
    <property type="evidence" value="ECO:0007669"/>
    <property type="project" value="InterPro"/>
</dbReference>